<evidence type="ECO:0000313" key="4">
    <source>
        <dbReference type="EMBL" id="AGX41444.1"/>
    </source>
</evidence>
<dbReference type="InterPro" id="IPR010982">
    <property type="entry name" value="Lambda_DNA-bd_dom_sf"/>
</dbReference>
<proteinExistence type="predicted"/>
<dbReference type="HOGENOM" id="CLU_066192_4_0_9"/>
<evidence type="ECO:0000256" key="2">
    <source>
        <dbReference type="SAM" id="MobiDB-lite"/>
    </source>
</evidence>
<dbReference type="Gene3D" id="1.10.260.40">
    <property type="entry name" value="lambda repressor-like DNA-binding domains"/>
    <property type="match status" value="1"/>
</dbReference>
<dbReference type="GO" id="GO:0003677">
    <property type="term" value="F:DNA binding"/>
    <property type="evidence" value="ECO:0007669"/>
    <property type="project" value="UniProtKB-KW"/>
</dbReference>
<evidence type="ECO:0000256" key="1">
    <source>
        <dbReference type="ARBA" id="ARBA00023125"/>
    </source>
</evidence>
<sequence length="117" mass="13203">MLSDNIKRLMTVKNITSKKLAEMVGVSPTHISYILNNKREPSMELLNKIATALGVSIDEVFQTKSLNEPSSSSKNTSHDEKKKQISTVAAHLEEKNLTPQKLKLLNDYIDILFNDEF</sequence>
<feature type="region of interest" description="Disordered" evidence="2">
    <location>
        <begin position="64"/>
        <end position="87"/>
    </location>
</feature>
<reference evidence="4 5" key="1">
    <citation type="journal article" date="2013" name="Genome Announc.">
        <title>Complete Genome Sequence of the Solvent Producer Clostridium saccharobutylicum NCP262 (DSM 13864).</title>
        <authorList>
            <person name="Poehlein A."/>
            <person name="Hartwich K."/>
            <person name="Krabben P."/>
            <person name="Ehrenreich A."/>
            <person name="Liebl W."/>
            <person name="Durre P."/>
            <person name="Gottschalk G."/>
            <person name="Daniel R."/>
        </authorList>
    </citation>
    <scope>NUCLEOTIDE SEQUENCE [LARGE SCALE GENOMIC DNA]</scope>
    <source>
        <strain evidence="4">DSM 13864</strain>
    </source>
</reference>
<organism evidence="4 5">
    <name type="scientific">Clostridium saccharobutylicum DSM 13864</name>
    <dbReference type="NCBI Taxonomy" id="1345695"/>
    <lineage>
        <taxon>Bacteria</taxon>
        <taxon>Bacillati</taxon>
        <taxon>Bacillota</taxon>
        <taxon>Clostridia</taxon>
        <taxon>Eubacteriales</taxon>
        <taxon>Clostridiaceae</taxon>
        <taxon>Clostridium</taxon>
    </lineage>
</organism>
<dbReference type="Proteomes" id="UP000017118">
    <property type="component" value="Chromosome"/>
</dbReference>
<dbReference type="PATRIC" id="fig|1345695.10.peg.3467"/>
<feature type="domain" description="HTH cro/C1-type" evidence="3">
    <location>
        <begin position="6"/>
        <end position="60"/>
    </location>
</feature>
<name>U5MKZ3_CLOSA</name>
<evidence type="ECO:0000313" key="5">
    <source>
        <dbReference type="Proteomes" id="UP000017118"/>
    </source>
</evidence>
<dbReference type="InterPro" id="IPR001387">
    <property type="entry name" value="Cro/C1-type_HTH"/>
</dbReference>
<protein>
    <submittedName>
        <fullName evidence="4">Helix-turn-helix domain protein</fullName>
    </submittedName>
</protein>
<dbReference type="KEGG" id="csb:CLSA_c04130"/>
<dbReference type="PANTHER" id="PTHR46558:SF11">
    <property type="entry name" value="HTH-TYPE TRANSCRIPTIONAL REGULATOR XRE"/>
    <property type="match status" value="1"/>
</dbReference>
<dbReference type="CDD" id="cd00093">
    <property type="entry name" value="HTH_XRE"/>
    <property type="match status" value="1"/>
</dbReference>
<dbReference type="eggNOG" id="COG1396">
    <property type="taxonomic scope" value="Bacteria"/>
</dbReference>
<feature type="compositionally biased region" description="Polar residues" evidence="2">
    <location>
        <begin position="64"/>
        <end position="75"/>
    </location>
</feature>
<dbReference type="Pfam" id="PF01381">
    <property type="entry name" value="HTH_3"/>
    <property type="match status" value="1"/>
</dbReference>
<dbReference type="PROSITE" id="PS50943">
    <property type="entry name" value="HTH_CROC1"/>
    <property type="match status" value="1"/>
</dbReference>
<evidence type="ECO:0000259" key="3">
    <source>
        <dbReference type="PROSITE" id="PS50943"/>
    </source>
</evidence>
<dbReference type="EMBL" id="CP006721">
    <property type="protein sequence ID" value="AGX41444.1"/>
    <property type="molecule type" value="Genomic_DNA"/>
</dbReference>
<accession>U5MKZ3</accession>
<dbReference type="AlphaFoldDB" id="U5MKZ3"/>
<keyword evidence="5" id="KW-1185">Reference proteome</keyword>
<dbReference type="SMART" id="SM00530">
    <property type="entry name" value="HTH_XRE"/>
    <property type="match status" value="1"/>
</dbReference>
<dbReference type="GeneID" id="55472975"/>
<dbReference type="PANTHER" id="PTHR46558">
    <property type="entry name" value="TRACRIPTIONAL REGULATORY PROTEIN-RELATED-RELATED"/>
    <property type="match status" value="1"/>
</dbReference>
<gene>
    <name evidence="4" type="ORF">CLSA_c04130</name>
</gene>
<dbReference type="RefSeq" id="WP_022743733.1">
    <property type="nucleotide sequence ID" value="NC_022571.1"/>
</dbReference>
<keyword evidence="1" id="KW-0238">DNA-binding</keyword>
<dbReference type="SUPFAM" id="SSF47413">
    <property type="entry name" value="lambda repressor-like DNA-binding domains"/>
    <property type="match status" value="1"/>
</dbReference>
<dbReference type="OrthoDB" id="1910799at2"/>